<name>A0A1H3T8V9_9PSEU</name>
<sequence>MWWPPPIVDLANAAPVSIGQADRPDWLFWSLMGPCTVFWLLAYLFAIHRAKIDEYSGVPVLVVGVNFAWEFAGAFIVEQEAVQRPIDFCWMVLDIFILRQALKYGGKDYPTLRRRVFQGMIIGILLWTVFLVVAAAYEFGDRPGIYSGTAINVFLSLSWIFMLKRRGSSAGQSMYIAMSKFLGSFFAGWTVFVMFPGRYLFVVWFLTVWTLDIVYMVLLHRQIRAEGASPWALKRPVATVTHVTIGRSMSHPESVPTS</sequence>
<feature type="transmembrane region" description="Helical" evidence="5">
    <location>
        <begin position="145"/>
        <end position="163"/>
    </location>
</feature>
<keyword evidence="3 5" id="KW-1133">Transmembrane helix</keyword>
<organism evidence="6 7">
    <name type="scientific">Amycolatopsis xylanica</name>
    <dbReference type="NCBI Taxonomy" id="589385"/>
    <lineage>
        <taxon>Bacteria</taxon>
        <taxon>Bacillati</taxon>
        <taxon>Actinomycetota</taxon>
        <taxon>Actinomycetes</taxon>
        <taxon>Pseudonocardiales</taxon>
        <taxon>Pseudonocardiaceae</taxon>
        <taxon>Amycolatopsis</taxon>
    </lineage>
</organism>
<dbReference type="InterPro" id="IPR039020">
    <property type="entry name" value="PaxB-like"/>
</dbReference>
<feature type="transmembrane region" description="Helical" evidence="5">
    <location>
        <begin position="58"/>
        <end position="76"/>
    </location>
</feature>
<accession>A0A1H3T8V9</accession>
<feature type="transmembrane region" description="Helical" evidence="5">
    <location>
        <begin position="175"/>
        <end position="195"/>
    </location>
</feature>
<keyword evidence="4 5" id="KW-0472">Membrane</keyword>
<feature type="transmembrane region" description="Helical" evidence="5">
    <location>
        <begin position="201"/>
        <end position="219"/>
    </location>
</feature>
<proteinExistence type="predicted"/>
<evidence type="ECO:0000313" key="6">
    <source>
        <dbReference type="EMBL" id="SDZ46666.1"/>
    </source>
</evidence>
<keyword evidence="7" id="KW-1185">Reference proteome</keyword>
<protein>
    <submittedName>
        <fullName evidence="6">Uncharacterized protein</fullName>
    </submittedName>
</protein>
<dbReference type="GO" id="GO:0016020">
    <property type="term" value="C:membrane"/>
    <property type="evidence" value="ECO:0007669"/>
    <property type="project" value="UniProtKB-SubCell"/>
</dbReference>
<dbReference type="RefSeq" id="WP_176969068.1">
    <property type="nucleotide sequence ID" value="NZ_FNON01000020.1"/>
</dbReference>
<comment type="subcellular location">
    <subcellularLocation>
        <location evidence="1">Membrane</location>
        <topology evidence="1">Multi-pass membrane protein</topology>
    </subcellularLocation>
</comment>
<dbReference type="Proteomes" id="UP000199515">
    <property type="component" value="Unassembled WGS sequence"/>
</dbReference>
<dbReference type="AlphaFoldDB" id="A0A1H3T8V9"/>
<dbReference type="PANTHER" id="PTHR42038:SF2">
    <property type="entry name" value="TERPENE CYCLASE AUSL"/>
    <property type="match status" value="1"/>
</dbReference>
<gene>
    <name evidence="6" type="ORF">SAMN05421504_12018</name>
</gene>
<evidence type="ECO:0000256" key="2">
    <source>
        <dbReference type="ARBA" id="ARBA00022692"/>
    </source>
</evidence>
<dbReference type="GO" id="GO:0016829">
    <property type="term" value="F:lyase activity"/>
    <property type="evidence" value="ECO:0007669"/>
    <property type="project" value="InterPro"/>
</dbReference>
<feature type="transmembrane region" description="Helical" evidence="5">
    <location>
        <begin position="26"/>
        <end position="46"/>
    </location>
</feature>
<evidence type="ECO:0000313" key="7">
    <source>
        <dbReference type="Proteomes" id="UP000199515"/>
    </source>
</evidence>
<feature type="transmembrane region" description="Helical" evidence="5">
    <location>
        <begin position="119"/>
        <end position="139"/>
    </location>
</feature>
<reference evidence="6 7" key="1">
    <citation type="submission" date="2016-10" db="EMBL/GenBank/DDBJ databases">
        <authorList>
            <person name="de Groot N.N."/>
        </authorList>
    </citation>
    <scope>NUCLEOTIDE SEQUENCE [LARGE SCALE GENOMIC DNA]</scope>
    <source>
        <strain evidence="6 7">CPCC 202699</strain>
    </source>
</reference>
<evidence type="ECO:0000256" key="4">
    <source>
        <dbReference type="ARBA" id="ARBA00023136"/>
    </source>
</evidence>
<evidence type="ECO:0000256" key="5">
    <source>
        <dbReference type="SAM" id="Phobius"/>
    </source>
</evidence>
<dbReference type="PANTHER" id="PTHR42038">
    <property type="match status" value="1"/>
</dbReference>
<dbReference type="EMBL" id="FNON01000020">
    <property type="protein sequence ID" value="SDZ46666.1"/>
    <property type="molecule type" value="Genomic_DNA"/>
</dbReference>
<evidence type="ECO:0000256" key="1">
    <source>
        <dbReference type="ARBA" id="ARBA00004141"/>
    </source>
</evidence>
<dbReference type="Pfam" id="PF25129">
    <property type="entry name" value="Pyr4-TMTC"/>
    <property type="match status" value="1"/>
</dbReference>
<keyword evidence="2 5" id="KW-0812">Transmembrane</keyword>
<dbReference type="STRING" id="589385.SAMN05421504_12018"/>
<evidence type="ECO:0000256" key="3">
    <source>
        <dbReference type="ARBA" id="ARBA00022989"/>
    </source>
</evidence>